<organism evidence="14 15">
    <name type="scientific">Pseudoxanthomonas broegbernensis</name>
    <dbReference type="NCBI Taxonomy" id="83619"/>
    <lineage>
        <taxon>Bacteria</taxon>
        <taxon>Pseudomonadati</taxon>
        <taxon>Pseudomonadota</taxon>
        <taxon>Gammaproteobacteria</taxon>
        <taxon>Lysobacterales</taxon>
        <taxon>Lysobacteraceae</taxon>
        <taxon>Pseudoxanthomonas</taxon>
    </lineage>
</organism>
<evidence type="ECO:0000256" key="10">
    <source>
        <dbReference type="SAM" id="MobiDB-lite"/>
    </source>
</evidence>
<name>A0A7V8GKX2_9GAMM</name>
<dbReference type="Pfam" id="PF07715">
    <property type="entry name" value="Plug"/>
    <property type="match status" value="1"/>
</dbReference>
<dbReference type="InterPro" id="IPR039426">
    <property type="entry name" value="TonB-dep_rcpt-like"/>
</dbReference>
<keyword evidence="4 8" id="KW-0812">Transmembrane</keyword>
<dbReference type="Proteomes" id="UP000462066">
    <property type="component" value="Unassembled WGS sequence"/>
</dbReference>
<keyword evidence="6 8" id="KW-0472">Membrane</keyword>
<evidence type="ECO:0000256" key="7">
    <source>
        <dbReference type="ARBA" id="ARBA00023237"/>
    </source>
</evidence>
<feature type="chain" id="PRO_5031052918" description="TonB-dependent receptor" evidence="11">
    <location>
        <begin position="31"/>
        <end position="735"/>
    </location>
</feature>
<protein>
    <recommendedName>
        <fullName evidence="16">TonB-dependent receptor</fullName>
    </recommendedName>
</protein>
<feature type="signal peptide" evidence="11">
    <location>
        <begin position="1"/>
        <end position="30"/>
    </location>
</feature>
<dbReference type="InterPro" id="IPR037066">
    <property type="entry name" value="Plug_dom_sf"/>
</dbReference>
<evidence type="ECO:0000259" key="13">
    <source>
        <dbReference type="Pfam" id="PF07715"/>
    </source>
</evidence>
<sequence>MPTLARLLLPRRTRLAAALALAGLPFAGMAHEPTELPAIEVTASPLSGDAESLARPVEVLQGDALDQAKGATLGETVAKLPGVQTSYFGPAVGRPILRGLDGPRVQVLASGLGSMDASTVSADHAASVEPFLADQIEVLKGPATLLFGSGAIGGAVNVVDGRIARALPDRPLSGRAEIRGNTVNDERSGMFRLDGVSGGNLVLHIDGLLRDTGDYDIPGLAAVAHDDDHGHDHDHDHPGEDDHDEDVPGRLGNSSLKTRAGAVGATWLGETGYFGLAASTYRTNYGIPAGAHVHAEDDHGHDHDHDHEEEHAHGDEAHGEEHVRIDMVQNRLELKGGVYEPLSFLQRIDVHGAYSDYEHVELEGDEVGTRFTSQGYDARIQAVQKEMAGWRGAFGLQLGRVDFAAVGEEAFVPATVTASQGLFLLQEKTLGPVKLELGARHDRVRVEPEDGHTDRRFGATSLSAAAIWRLNPAMDLRLGLDRSERAPTQEELFAGGLHVATGSIEIGDAGMDVEGALRGEIGLHAHDERFDLKLSVYRSRFDDFIYLADTGIEEHGTPVRLWTQADAVFTGAEAEAVLHLADNASGAWDLRLFADRVRARLDGDGSRQVGFAVPHGDHFHHYRVELDNDGYLPRIAPARLGADLGWTLGGWRASLGAVHHRKQDDVAQNEAPSPAYTLVDAHLAYRWDRAGGNGWELFLDGRNLTDEEVRPHTSLLRDYAPLPGRALAFGIRAWF</sequence>
<evidence type="ECO:0000256" key="3">
    <source>
        <dbReference type="ARBA" id="ARBA00022452"/>
    </source>
</evidence>
<dbReference type="PANTHER" id="PTHR30069">
    <property type="entry name" value="TONB-DEPENDENT OUTER MEMBRANE RECEPTOR"/>
    <property type="match status" value="1"/>
</dbReference>
<evidence type="ECO:0008006" key="16">
    <source>
        <dbReference type="Google" id="ProtNLM"/>
    </source>
</evidence>
<dbReference type="PROSITE" id="PS52016">
    <property type="entry name" value="TONB_DEPENDENT_REC_3"/>
    <property type="match status" value="1"/>
</dbReference>
<keyword evidence="2 8" id="KW-0813">Transport</keyword>
<dbReference type="GO" id="GO:0009279">
    <property type="term" value="C:cell outer membrane"/>
    <property type="evidence" value="ECO:0007669"/>
    <property type="project" value="UniProtKB-SubCell"/>
</dbReference>
<proteinExistence type="inferred from homology"/>
<evidence type="ECO:0000256" key="1">
    <source>
        <dbReference type="ARBA" id="ARBA00004571"/>
    </source>
</evidence>
<dbReference type="GO" id="GO:0044718">
    <property type="term" value="P:siderophore transmembrane transport"/>
    <property type="evidence" value="ECO:0007669"/>
    <property type="project" value="TreeGrafter"/>
</dbReference>
<dbReference type="Gene3D" id="2.40.170.20">
    <property type="entry name" value="TonB-dependent receptor, beta-barrel domain"/>
    <property type="match status" value="1"/>
</dbReference>
<evidence type="ECO:0000256" key="2">
    <source>
        <dbReference type="ARBA" id="ARBA00022448"/>
    </source>
</evidence>
<keyword evidence="15" id="KW-1185">Reference proteome</keyword>
<dbReference type="InterPro" id="IPR012910">
    <property type="entry name" value="Plug_dom"/>
</dbReference>
<evidence type="ECO:0000259" key="12">
    <source>
        <dbReference type="Pfam" id="PF00593"/>
    </source>
</evidence>
<dbReference type="RefSeq" id="WP_162311730.1">
    <property type="nucleotide sequence ID" value="NZ_JACHGU010000002.1"/>
</dbReference>
<evidence type="ECO:0000313" key="15">
    <source>
        <dbReference type="Proteomes" id="UP000462066"/>
    </source>
</evidence>
<feature type="region of interest" description="Disordered" evidence="10">
    <location>
        <begin position="222"/>
        <end position="255"/>
    </location>
</feature>
<dbReference type="GO" id="GO:0015344">
    <property type="term" value="F:siderophore uptake transmembrane transporter activity"/>
    <property type="evidence" value="ECO:0007669"/>
    <property type="project" value="TreeGrafter"/>
</dbReference>
<dbReference type="InterPro" id="IPR000531">
    <property type="entry name" value="Beta-barrel_TonB"/>
</dbReference>
<dbReference type="AlphaFoldDB" id="A0A7V8GKX2"/>
<evidence type="ECO:0000256" key="9">
    <source>
        <dbReference type="RuleBase" id="RU003357"/>
    </source>
</evidence>
<feature type="region of interest" description="Disordered" evidence="10">
    <location>
        <begin position="293"/>
        <end position="320"/>
    </location>
</feature>
<gene>
    <name evidence="14" type="ORF">B1992_11960</name>
</gene>
<keyword evidence="3 8" id="KW-1134">Transmembrane beta strand</keyword>
<reference evidence="14 15" key="1">
    <citation type="submission" date="2017-10" db="EMBL/GenBank/DDBJ databases">
        <title>Whole genome sequencing of Pseudoxanthomonas broegbernensis DSM 12573(T).</title>
        <authorList>
            <person name="Kumar S."/>
            <person name="Bansal K."/>
            <person name="Kaur A."/>
            <person name="Patil P."/>
            <person name="Sharma S."/>
            <person name="Patil P.B."/>
        </authorList>
    </citation>
    <scope>NUCLEOTIDE SEQUENCE [LARGE SCALE GENOMIC DNA]</scope>
    <source>
        <strain evidence="14 15">DSM 12573</strain>
    </source>
</reference>
<evidence type="ECO:0000256" key="8">
    <source>
        <dbReference type="PROSITE-ProRule" id="PRU01360"/>
    </source>
</evidence>
<dbReference type="Gene3D" id="2.170.130.10">
    <property type="entry name" value="TonB-dependent receptor, plug domain"/>
    <property type="match status" value="1"/>
</dbReference>
<comment type="subcellular location">
    <subcellularLocation>
        <location evidence="1 8">Cell outer membrane</location>
        <topology evidence="1 8">Multi-pass membrane protein</topology>
    </subcellularLocation>
</comment>
<evidence type="ECO:0000256" key="5">
    <source>
        <dbReference type="ARBA" id="ARBA00023077"/>
    </source>
</evidence>
<comment type="caution">
    <text evidence="14">The sequence shown here is derived from an EMBL/GenBank/DDBJ whole genome shotgun (WGS) entry which is preliminary data.</text>
</comment>
<dbReference type="Pfam" id="PF00593">
    <property type="entry name" value="TonB_dep_Rec_b-barrel"/>
    <property type="match status" value="1"/>
</dbReference>
<evidence type="ECO:0000256" key="4">
    <source>
        <dbReference type="ARBA" id="ARBA00022692"/>
    </source>
</evidence>
<accession>A0A7V8GKX2</accession>
<keyword evidence="5 9" id="KW-0798">TonB box</keyword>
<dbReference type="EMBL" id="MWIP01000013">
    <property type="protein sequence ID" value="KAF1685452.1"/>
    <property type="molecule type" value="Genomic_DNA"/>
</dbReference>
<evidence type="ECO:0000256" key="11">
    <source>
        <dbReference type="SAM" id="SignalP"/>
    </source>
</evidence>
<keyword evidence="11" id="KW-0732">Signal</keyword>
<feature type="domain" description="TonB-dependent receptor plug" evidence="13">
    <location>
        <begin position="51"/>
        <end position="155"/>
    </location>
</feature>
<comment type="similarity">
    <text evidence="8 9">Belongs to the TonB-dependent receptor family.</text>
</comment>
<feature type="domain" description="TonB-dependent receptor-like beta-barrel" evidence="12">
    <location>
        <begin position="372"/>
        <end position="704"/>
    </location>
</feature>
<keyword evidence="7 8" id="KW-0998">Cell outer membrane</keyword>
<feature type="compositionally biased region" description="Basic and acidic residues" evidence="10">
    <location>
        <begin position="224"/>
        <end position="240"/>
    </location>
</feature>
<evidence type="ECO:0000256" key="6">
    <source>
        <dbReference type="ARBA" id="ARBA00023136"/>
    </source>
</evidence>
<evidence type="ECO:0000313" key="14">
    <source>
        <dbReference type="EMBL" id="KAF1685452.1"/>
    </source>
</evidence>
<dbReference type="SUPFAM" id="SSF56935">
    <property type="entry name" value="Porins"/>
    <property type="match status" value="1"/>
</dbReference>
<dbReference type="PANTHER" id="PTHR30069:SF40">
    <property type="entry name" value="TONB-DEPENDENT RECEPTOR NMB0964-RELATED"/>
    <property type="match status" value="1"/>
</dbReference>
<dbReference type="InterPro" id="IPR036942">
    <property type="entry name" value="Beta-barrel_TonB_sf"/>
</dbReference>